<name>A0A814LHE0_9BILA</name>
<keyword evidence="1" id="KW-0812">Transmembrane</keyword>
<proteinExistence type="predicted"/>
<protein>
    <submittedName>
        <fullName evidence="2">Uncharacterized protein</fullName>
    </submittedName>
</protein>
<comment type="caution">
    <text evidence="2">The sequence shown here is derived from an EMBL/GenBank/DDBJ whole genome shotgun (WGS) entry which is preliminary data.</text>
</comment>
<accession>A0A814LHE0</accession>
<dbReference type="EMBL" id="CAJNOE010000226">
    <property type="protein sequence ID" value="CAF1066217.1"/>
    <property type="molecule type" value="Genomic_DNA"/>
</dbReference>
<gene>
    <name evidence="2" type="ORF">IZO911_LOCUS21156</name>
</gene>
<dbReference type="AlphaFoldDB" id="A0A814LHE0"/>
<keyword evidence="1" id="KW-1133">Transmembrane helix</keyword>
<sequence>MYITDTFPSVQQNMTGYILSTIVAFGSLDHIILSRKQRRSNSCSIYLLATSFFGLIITNWAIISLVYAIDHTDLVIGPPITTSVYPPTILFGRLLKLIWGKSPIWEISQSSIDIDDYLPICLHPVPLPTITDHIKHQTLCAKPIIWMVRRSQVQAHSISRSINKIRLIDELPINQKYNFVLLGNGNLVFGKIPHRTLKYPYRLLSKHVVLAKRSSNVRFAGEMRKTDNGETLLINNNSGTYRPDDKMVPDAVAYFQRLFPHLLVREISRH</sequence>
<evidence type="ECO:0000313" key="3">
    <source>
        <dbReference type="Proteomes" id="UP000663860"/>
    </source>
</evidence>
<keyword evidence="1" id="KW-0472">Membrane</keyword>
<dbReference type="Proteomes" id="UP000663860">
    <property type="component" value="Unassembled WGS sequence"/>
</dbReference>
<organism evidence="2 3">
    <name type="scientific">Adineta steineri</name>
    <dbReference type="NCBI Taxonomy" id="433720"/>
    <lineage>
        <taxon>Eukaryota</taxon>
        <taxon>Metazoa</taxon>
        <taxon>Spiralia</taxon>
        <taxon>Gnathifera</taxon>
        <taxon>Rotifera</taxon>
        <taxon>Eurotatoria</taxon>
        <taxon>Bdelloidea</taxon>
        <taxon>Adinetida</taxon>
        <taxon>Adinetidae</taxon>
        <taxon>Adineta</taxon>
    </lineage>
</organism>
<feature type="transmembrane region" description="Helical" evidence="1">
    <location>
        <begin position="14"/>
        <end position="33"/>
    </location>
</feature>
<feature type="transmembrane region" description="Helical" evidence="1">
    <location>
        <begin position="45"/>
        <end position="69"/>
    </location>
</feature>
<evidence type="ECO:0000256" key="1">
    <source>
        <dbReference type="SAM" id="Phobius"/>
    </source>
</evidence>
<reference evidence="2" key="1">
    <citation type="submission" date="2021-02" db="EMBL/GenBank/DDBJ databases">
        <authorList>
            <person name="Nowell W R."/>
        </authorList>
    </citation>
    <scope>NUCLEOTIDE SEQUENCE</scope>
</reference>
<evidence type="ECO:0000313" key="2">
    <source>
        <dbReference type="EMBL" id="CAF1066217.1"/>
    </source>
</evidence>